<dbReference type="EMBL" id="JAPEUX010000005">
    <property type="protein sequence ID" value="KAJ4351387.1"/>
    <property type="molecule type" value="Genomic_DNA"/>
</dbReference>
<feature type="region of interest" description="Disordered" evidence="17">
    <location>
        <begin position="1229"/>
        <end position="1354"/>
    </location>
</feature>
<dbReference type="EC" id="2.7.11.1" evidence="4"/>
<keyword evidence="10" id="KW-0418">Kinase</keyword>
<dbReference type="InterPro" id="IPR008266">
    <property type="entry name" value="Tyr_kinase_AS"/>
</dbReference>
<evidence type="ECO:0000259" key="18">
    <source>
        <dbReference type="PROSITE" id="PS50011"/>
    </source>
</evidence>
<dbReference type="PROSITE" id="PS50011">
    <property type="entry name" value="PROTEIN_KINASE_DOM"/>
    <property type="match status" value="2"/>
</dbReference>
<comment type="catalytic activity">
    <reaction evidence="14">
        <text>L-threonyl-[protein] + ATP = O-phospho-L-threonyl-[protein] + ADP + H(+)</text>
        <dbReference type="Rhea" id="RHEA:46608"/>
        <dbReference type="Rhea" id="RHEA-COMP:11060"/>
        <dbReference type="Rhea" id="RHEA-COMP:11605"/>
        <dbReference type="ChEBI" id="CHEBI:15378"/>
        <dbReference type="ChEBI" id="CHEBI:30013"/>
        <dbReference type="ChEBI" id="CHEBI:30616"/>
        <dbReference type="ChEBI" id="CHEBI:61977"/>
        <dbReference type="ChEBI" id="CHEBI:456216"/>
        <dbReference type="EC" id="2.7.11.1"/>
    </reaction>
</comment>
<feature type="domain" description="Protein kinase" evidence="18">
    <location>
        <begin position="1353"/>
        <end position="1625"/>
    </location>
</feature>
<feature type="compositionally biased region" description="Basic and acidic residues" evidence="17">
    <location>
        <begin position="1280"/>
        <end position="1293"/>
    </location>
</feature>
<evidence type="ECO:0000256" key="15">
    <source>
        <dbReference type="ARBA" id="ARBA00048679"/>
    </source>
</evidence>
<accession>A0A9W9C9T2</accession>
<dbReference type="SUPFAM" id="SSF48403">
    <property type="entry name" value="Ankyrin repeat"/>
    <property type="match status" value="1"/>
</dbReference>
<dbReference type="InterPro" id="IPR011009">
    <property type="entry name" value="Kinase-like_dom_sf"/>
</dbReference>
<evidence type="ECO:0000256" key="5">
    <source>
        <dbReference type="ARBA" id="ARBA00013948"/>
    </source>
</evidence>
<evidence type="ECO:0000256" key="12">
    <source>
        <dbReference type="ARBA" id="ARBA00030980"/>
    </source>
</evidence>
<evidence type="ECO:0000256" key="17">
    <source>
        <dbReference type="SAM" id="MobiDB-lite"/>
    </source>
</evidence>
<comment type="function">
    <text evidence="1">Component of the EKC/KEOPS complex that is required for the formation of a threonylcarbamoyl group on adenosine at position 37 (t(6)A37) in tRNAs that read codons beginning with adenine. The complex is probably involved in the transfer of the threonylcarbamoyl moiety of threonylcarbamoyl-AMP (TC-AMP) to the N6 group of A37. BUD32 has ATPase activity in the context of the EKC/KEOPS complex and likely plays a supporting role to the catalytic subunit KAE1. The EKC/KEOPS complex also promotes both telomere uncapping and telomere elongation. The complex is required for efficient recruitment of transcriptional coactivators.</text>
</comment>
<dbReference type="PANTHER" id="PTHR12209">
    <property type="entry name" value="NON-SPECIFIC SERINE/THREONINE PROTEIN KINASE"/>
    <property type="match status" value="1"/>
</dbReference>
<keyword evidence="11" id="KW-0067">ATP-binding</keyword>
<evidence type="ECO:0000256" key="13">
    <source>
        <dbReference type="ARBA" id="ARBA00033194"/>
    </source>
</evidence>
<reference evidence="19" key="1">
    <citation type="submission" date="2022-10" db="EMBL/GenBank/DDBJ databases">
        <title>Tapping the CABI collections for fungal endophytes: first genome assemblies for Collariella, Neodidymelliopsis, Ascochyta clinopodiicola, Didymella pomorum, Didymosphaeria variabile, Neocosmospora piperis and Neocucurbitaria cava.</title>
        <authorList>
            <person name="Hill R."/>
        </authorList>
    </citation>
    <scope>NUCLEOTIDE SEQUENCE</scope>
    <source>
        <strain evidence="19">IMI 356815</strain>
    </source>
</reference>
<feature type="region of interest" description="Disordered" evidence="17">
    <location>
        <begin position="1"/>
        <end position="46"/>
    </location>
</feature>
<keyword evidence="16" id="KW-0040">ANK repeat</keyword>
<evidence type="ECO:0000256" key="6">
    <source>
        <dbReference type="ARBA" id="ARBA00019973"/>
    </source>
</evidence>
<organism evidence="19 20">
    <name type="scientific">Didymosphaeria variabile</name>
    <dbReference type="NCBI Taxonomy" id="1932322"/>
    <lineage>
        <taxon>Eukaryota</taxon>
        <taxon>Fungi</taxon>
        <taxon>Dikarya</taxon>
        <taxon>Ascomycota</taxon>
        <taxon>Pezizomycotina</taxon>
        <taxon>Dothideomycetes</taxon>
        <taxon>Pleosporomycetidae</taxon>
        <taxon>Pleosporales</taxon>
        <taxon>Massarineae</taxon>
        <taxon>Didymosphaeriaceae</taxon>
        <taxon>Didymosphaeria</taxon>
    </lineage>
</organism>
<evidence type="ECO:0000256" key="3">
    <source>
        <dbReference type="ARBA" id="ARBA00011534"/>
    </source>
</evidence>
<feature type="compositionally biased region" description="Pro residues" evidence="17">
    <location>
        <begin position="1326"/>
        <end position="1336"/>
    </location>
</feature>
<keyword evidence="9" id="KW-0547">Nucleotide-binding</keyword>
<keyword evidence="20" id="KW-1185">Reference proteome</keyword>
<dbReference type="OrthoDB" id="4062651at2759"/>
<dbReference type="CDD" id="cd00180">
    <property type="entry name" value="PKc"/>
    <property type="match status" value="1"/>
</dbReference>
<sequence length="1625" mass="180827">MAGHDERYETPSAEDYFSDNTRGRIEREHVRQSGATSGTIKAKRKPCAWRRKTRKPSFGQKILQVARQLSEAELDAQLDRLGIPGPEDPADMLPVVRDGVFPYISELLRQYGQGEWALRPRTFLILRRLGCVKTMEDFVAMKRTDAFLPYDDRNLPDFIKGSEIRAKFLKCQRLVLSNKHLNDLEKEGSAHQNFTRNADEYFSFVKLLGQGGSGTVDHVYGTFSLKNFARKRLHRGISALQDEQALGRFENELTALKAASHRHLVKLVSSYTDPTYVGIIMRPVADEDLKSYLKRQFASEIDVKARKQCIQTFFGCLSKALEYLHRNRIHHKDIKPQNVLVKNTEVYLTDFGTARTLGELSRSLSTGRVEEATLRYCAPEVADQAPRGKQSDIWSMGCVFLEMATVHNNRTLEEMESFYASTGTTSLGYWRNEEATAGWIESLTNRGSSQDTKVPLQWVQSMLRDDQSDRPTASQLVAKIADAPSDQRFFCFHCLENHQDIAAQTFADDRMASSDVVTGALLKSYIQKTFGFHQNDIHGSLDGSDDDTITAKMLEDATAVADPVDQASDTVVDQEEYQSDVSSRDAQEPSSAGQAHVGNPSQSPLGNDGPKAAQGVELLQPFEAKVDEPTTTSASIPTAYKPSSDAKLKYSPQSGSKRVAFEANTHERPSMPSARFSALPKDQRPEPSRSFSESVGLDDMPIVPSEPLVPPPLDLRDGYTPPKSTLVPSYVLAGSNRFTMQEVRASDPTLGSFNLFVYGRLMFPSALRALAARSIGGVYSPIHQRRLVPSTSDWAGANLSVKQAAEIMTPASLEEFDVWRPAGLNCAAIQESSMTRNIIKNRDRRRLSSLKPGPPGEVTGFVIKGVTEEALRYCDLVFTQCSSTGNVRSNEKDKIKSNVDALLLRKLVMVDVQLTTGDHRSVPAYTYVWSQGEKQLYHPWRPEEFVRGRSFEPFCDTEGQNWRAEETSLAETMKINYALAGDDLLSAILSNDVPKLKDLLENHYMGVDSRCRKYGTSLQAAVANGNQDMVHLLLEYGADSSARGGKYGTPLITATIGSRKHITRLLLDARADVFARHTKHVNALYQAVGHGDWAIASMLLEAGAWLSKDYGEIKDLAVEQGDREMQALLLDYDVRDYSMYPRLEDRARRKPQEKGEQRGLMKTSGRVFSATLKKFLVLSSQPGSFRGRKGVAITRAALAAGAPLMILDHIRNAIDPVMKLIDTLKAADQQQQQEAMRSGVDGGGKIEELGSDEDDDIDKTRSPTINVTRADDLQGSSPAADRKASELREDEHRSRRGNSNPPANQPRPEDRPETPSHPPRWRQPKPSSPPHHPSARPPRTHRPPPTPSPSLTSSNLEVLTQGAEALVYKSVFLTPSTPCVVKYRPPKPYRHPVLDKRLTKARLLAEARVLVRCKRWSRRAGVLGRIGRGWLVLEWVEGRTVRAVLDGWAEGFDRGRERGGDKGILELMGRVGRAVGKLHEIGVCHGDLTTSNLMVRQEERKEAQRAQRSRGRLTTSEMRMIAEDGGVPAFPSVDAQAQGRGDELEGEIVLIDFGLASHSTQNLQDEDRAVDLYVLERAFAATHPAAEPLFTEVLKAYGESFKGGRAVLRRLEDVRLRGRKRSMLG</sequence>
<dbReference type="InterPro" id="IPR036770">
    <property type="entry name" value="Ankyrin_rpt-contain_sf"/>
</dbReference>
<evidence type="ECO:0000256" key="4">
    <source>
        <dbReference type="ARBA" id="ARBA00012513"/>
    </source>
</evidence>
<evidence type="ECO:0000256" key="8">
    <source>
        <dbReference type="ARBA" id="ARBA00022694"/>
    </source>
</evidence>
<protein>
    <recommendedName>
        <fullName evidence="6">EKC/KEOPS complex subunit BUD32</fullName>
        <ecNumber evidence="4">2.7.11.1</ecNumber>
    </recommendedName>
    <alternativeName>
        <fullName evidence="12 13">Atypical Serine/threonine protein kinase BUD32</fullName>
    </alternativeName>
    <alternativeName>
        <fullName evidence="5">EKC/KEOPS complex subunit bud32</fullName>
    </alternativeName>
</protein>
<keyword evidence="8" id="KW-0819">tRNA processing</keyword>
<feature type="region of interest" description="Disordered" evidence="17">
    <location>
        <begin position="560"/>
        <end position="612"/>
    </location>
</feature>
<dbReference type="FunFam" id="3.30.200.20:FF:000603">
    <property type="entry name" value="EKC/KEOPS complex subunit bud32"/>
    <property type="match status" value="1"/>
</dbReference>
<dbReference type="RefSeq" id="XP_056069743.1">
    <property type="nucleotide sequence ID" value="XM_056215496.1"/>
</dbReference>
<comment type="catalytic activity">
    <reaction evidence="15">
        <text>L-seryl-[protein] + ATP = O-phospho-L-seryl-[protein] + ADP + H(+)</text>
        <dbReference type="Rhea" id="RHEA:17989"/>
        <dbReference type="Rhea" id="RHEA-COMP:9863"/>
        <dbReference type="Rhea" id="RHEA-COMP:11604"/>
        <dbReference type="ChEBI" id="CHEBI:15378"/>
        <dbReference type="ChEBI" id="CHEBI:29999"/>
        <dbReference type="ChEBI" id="CHEBI:30616"/>
        <dbReference type="ChEBI" id="CHEBI:83421"/>
        <dbReference type="ChEBI" id="CHEBI:456216"/>
        <dbReference type="EC" id="2.7.11.1"/>
    </reaction>
</comment>
<dbReference type="GO" id="GO:0004674">
    <property type="term" value="F:protein serine/threonine kinase activity"/>
    <property type="evidence" value="ECO:0007669"/>
    <property type="project" value="UniProtKB-EC"/>
</dbReference>
<dbReference type="Pfam" id="PF06293">
    <property type="entry name" value="Kdo"/>
    <property type="match status" value="1"/>
</dbReference>
<dbReference type="Gene3D" id="1.10.510.10">
    <property type="entry name" value="Transferase(Phosphotransferase) domain 1"/>
    <property type="match status" value="2"/>
</dbReference>
<comment type="subunit">
    <text evidence="3">Component of the EKC/KEOPS complex composed of at least BUD32, CGI121, GON7, KAE1 and PCC1; the whole complex dimerizes.</text>
</comment>
<comment type="caution">
    <text evidence="19">The sequence shown here is derived from an EMBL/GenBank/DDBJ whole genome shotgun (WGS) entry which is preliminary data.</text>
</comment>
<dbReference type="GO" id="GO:0005524">
    <property type="term" value="F:ATP binding"/>
    <property type="evidence" value="ECO:0007669"/>
    <property type="project" value="UniProtKB-KW"/>
</dbReference>
<evidence type="ECO:0000256" key="7">
    <source>
        <dbReference type="ARBA" id="ARBA00022679"/>
    </source>
</evidence>
<dbReference type="PROSITE" id="PS00109">
    <property type="entry name" value="PROTEIN_KINASE_TYR"/>
    <property type="match status" value="1"/>
</dbReference>
<name>A0A9W9C9T2_9PLEO</name>
<evidence type="ECO:0000256" key="14">
    <source>
        <dbReference type="ARBA" id="ARBA00047899"/>
    </source>
</evidence>
<dbReference type="PROSITE" id="PS50088">
    <property type="entry name" value="ANK_REPEAT"/>
    <property type="match status" value="1"/>
</dbReference>
<gene>
    <name evidence="19" type="ORF">N0V89_006729</name>
</gene>
<dbReference type="SUPFAM" id="SSF56112">
    <property type="entry name" value="Protein kinase-like (PK-like)"/>
    <property type="match status" value="2"/>
</dbReference>
<dbReference type="InterPro" id="IPR000719">
    <property type="entry name" value="Prot_kinase_dom"/>
</dbReference>
<dbReference type="GO" id="GO:0005829">
    <property type="term" value="C:cytosol"/>
    <property type="evidence" value="ECO:0007669"/>
    <property type="project" value="TreeGrafter"/>
</dbReference>
<feature type="domain" description="Protein kinase" evidence="18">
    <location>
        <begin position="202"/>
        <end position="490"/>
    </location>
</feature>
<proteinExistence type="inferred from homology"/>
<dbReference type="GeneID" id="80910259"/>
<dbReference type="Proteomes" id="UP001140513">
    <property type="component" value="Unassembled WGS sequence"/>
</dbReference>
<evidence type="ECO:0000256" key="10">
    <source>
        <dbReference type="ARBA" id="ARBA00022777"/>
    </source>
</evidence>
<dbReference type="Gene3D" id="1.25.40.20">
    <property type="entry name" value="Ankyrin repeat-containing domain"/>
    <property type="match status" value="1"/>
</dbReference>
<evidence type="ECO:0000313" key="20">
    <source>
        <dbReference type="Proteomes" id="UP001140513"/>
    </source>
</evidence>
<dbReference type="Pfam" id="PF12796">
    <property type="entry name" value="Ank_2"/>
    <property type="match status" value="1"/>
</dbReference>
<comment type="similarity">
    <text evidence="2">Belongs to the protein kinase superfamily. BUD32 family.</text>
</comment>
<dbReference type="PROSITE" id="PS00108">
    <property type="entry name" value="PROTEIN_KINASE_ST"/>
    <property type="match status" value="1"/>
</dbReference>
<dbReference type="GO" id="GO:0008033">
    <property type="term" value="P:tRNA processing"/>
    <property type="evidence" value="ECO:0007669"/>
    <property type="project" value="UniProtKB-KW"/>
</dbReference>
<evidence type="ECO:0000313" key="19">
    <source>
        <dbReference type="EMBL" id="KAJ4351387.1"/>
    </source>
</evidence>
<dbReference type="InterPro" id="IPR002110">
    <property type="entry name" value="Ankyrin_rpt"/>
</dbReference>
<keyword evidence="7" id="KW-0808">Transferase</keyword>
<dbReference type="InterPro" id="IPR008271">
    <property type="entry name" value="Ser/Thr_kinase_AS"/>
</dbReference>
<feature type="repeat" description="ANK" evidence="16">
    <location>
        <begin position="1013"/>
        <end position="1045"/>
    </location>
</feature>
<dbReference type="Pfam" id="PF00069">
    <property type="entry name" value="Pkinase"/>
    <property type="match status" value="1"/>
</dbReference>
<dbReference type="PANTHER" id="PTHR12209:SF0">
    <property type="entry name" value="EKC_KEOPS COMPLEX SUBUNIT TP53RK"/>
    <property type="match status" value="1"/>
</dbReference>
<dbReference type="SMART" id="SM00248">
    <property type="entry name" value="ANK"/>
    <property type="match status" value="3"/>
</dbReference>
<feature type="compositionally biased region" description="Polar residues" evidence="17">
    <location>
        <begin position="588"/>
        <end position="605"/>
    </location>
</feature>
<dbReference type="Gene3D" id="3.10.490.10">
    <property type="entry name" value="Gamma-glutamyl cyclotransferase-like"/>
    <property type="match status" value="1"/>
</dbReference>
<feature type="compositionally biased region" description="Basic and acidic residues" evidence="17">
    <location>
        <begin position="21"/>
        <end position="31"/>
    </location>
</feature>
<feature type="region of interest" description="Disordered" evidence="17">
    <location>
        <begin position="626"/>
        <end position="703"/>
    </location>
</feature>
<dbReference type="PROSITE" id="PS50297">
    <property type="entry name" value="ANK_REP_REGION"/>
    <property type="match status" value="1"/>
</dbReference>
<evidence type="ECO:0000256" key="1">
    <source>
        <dbReference type="ARBA" id="ARBA00003747"/>
    </source>
</evidence>
<evidence type="ECO:0000256" key="16">
    <source>
        <dbReference type="PROSITE-ProRule" id="PRU00023"/>
    </source>
</evidence>
<evidence type="ECO:0000256" key="9">
    <source>
        <dbReference type="ARBA" id="ARBA00022741"/>
    </source>
</evidence>
<dbReference type="SMART" id="SM00220">
    <property type="entry name" value="S_TKc"/>
    <property type="match status" value="1"/>
</dbReference>
<evidence type="ECO:0000256" key="2">
    <source>
        <dbReference type="ARBA" id="ARBA00010630"/>
    </source>
</evidence>
<dbReference type="Gene3D" id="3.30.200.20">
    <property type="entry name" value="Phosphorylase Kinase, domain 1"/>
    <property type="match status" value="2"/>
</dbReference>
<evidence type="ECO:0000256" key="11">
    <source>
        <dbReference type="ARBA" id="ARBA00022840"/>
    </source>
</evidence>